<feature type="domain" description="ABC transmembrane type-2" evidence="7">
    <location>
        <begin position="42"/>
        <end position="270"/>
    </location>
</feature>
<name>A0ABZ2TWT7_9ACTN</name>
<dbReference type="RefSeq" id="WP_066164380.1">
    <property type="nucleotide sequence ID" value="NZ_CP136137.1"/>
</dbReference>
<dbReference type="PANTHER" id="PTHR43027">
    <property type="entry name" value="DOXORUBICIN RESISTANCE ABC TRANSPORTER PERMEASE PROTEIN DRRC-RELATED"/>
    <property type="match status" value="1"/>
</dbReference>
<comment type="subcellular location">
    <subcellularLocation>
        <location evidence="6">Cell membrane</location>
        <topology evidence="6">Multi-pass membrane protein</topology>
    </subcellularLocation>
    <subcellularLocation>
        <location evidence="1">Membrane</location>
        <topology evidence="1">Multi-pass membrane protein</topology>
    </subcellularLocation>
</comment>
<feature type="transmembrane region" description="Helical" evidence="6">
    <location>
        <begin position="245"/>
        <end position="264"/>
    </location>
</feature>
<evidence type="ECO:0000259" key="7">
    <source>
        <dbReference type="PROSITE" id="PS51012"/>
    </source>
</evidence>
<keyword evidence="9" id="KW-1185">Reference proteome</keyword>
<feature type="transmembrane region" description="Helical" evidence="6">
    <location>
        <begin position="188"/>
        <end position="206"/>
    </location>
</feature>
<dbReference type="InterPro" id="IPR013525">
    <property type="entry name" value="ABC2_TM"/>
</dbReference>
<accession>A0ABZ2TWT7</accession>
<dbReference type="EMBL" id="CP136137">
    <property type="protein sequence ID" value="WYY05877.1"/>
    <property type="molecule type" value="Genomic_DNA"/>
</dbReference>
<evidence type="ECO:0000256" key="6">
    <source>
        <dbReference type="RuleBase" id="RU361157"/>
    </source>
</evidence>
<gene>
    <name evidence="8" type="ORF">RVF87_12360</name>
</gene>
<keyword evidence="3 6" id="KW-1133">Transmembrane helix</keyword>
<feature type="transmembrane region" description="Helical" evidence="6">
    <location>
        <begin position="156"/>
        <end position="181"/>
    </location>
</feature>
<keyword evidence="6" id="KW-0813">Transport</keyword>
<dbReference type="InterPro" id="IPR000412">
    <property type="entry name" value="ABC_2_transport"/>
</dbReference>
<keyword evidence="4 6" id="KW-0472">Membrane</keyword>
<keyword evidence="2 6" id="KW-0812">Transmembrane</keyword>
<dbReference type="InterPro" id="IPR047817">
    <property type="entry name" value="ABC2_TM_bact-type"/>
</dbReference>
<evidence type="ECO:0000256" key="2">
    <source>
        <dbReference type="ARBA" id="ARBA00022692"/>
    </source>
</evidence>
<dbReference type="PIRSF" id="PIRSF006648">
    <property type="entry name" value="DrrB"/>
    <property type="match status" value="1"/>
</dbReference>
<dbReference type="PROSITE" id="PS51012">
    <property type="entry name" value="ABC_TM2"/>
    <property type="match status" value="1"/>
</dbReference>
<sequence>MTATAMAQPGLRDSNERSLTAWFGATRVLTWRQLLVYVRDVVTVLQSLIIPAISLVLIKVVLGDAVGSSTGENSLYGTVPLMIIVGAMGGSMVSAVRLNKEQSTGLLARLYVLPINRAADLTSRVAAELVRIFVVTIVLLSIGYAMGFRFEQGPLGALGLIAVPIVFGGAYAVFVLALAVNSSTGAPLVQYLGLLMSVMMFFNSGFSPVDGYPGWLQPIVANQPMSPAIEVMRSFALGGPMATNLIKVAIWTLLFAGVSVYPALRGYRRAATNR</sequence>
<dbReference type="InterPro" id="IPR052902">
    <property type="entry name" value="ABC-2_transporter"/>
</dbReference>
<evidence type="ECO:0000256" key="3">
    <source>
        <dbReference type="ARBA" id="ARBA00022989"/>
    </source>
</evidence>
<dbReference type="Proteomes" id="UP001479933">
    <property type="component" value="Chromosome"/>
</dbReference>
<keyword evidence="6" id="KW-1003">Cell membrane</keyword>
<feature type="transmembrane region" description="Helical" evidence="6">
    <location>
        <begin position="74"/>
        <end position="96"/>
    </location>
</feature>
<evidence type="ECO:0000256" key="1">
    <source>
        <dbReference type="ARBA" id="ARBA00004141"/>
    </source>
</evidence>
<comment type="similarity">
    <text evidence="6">Belongs to the ABC-2 integral membrane protein family.</text>
</comment>
<evidence type="ECO:0000256" key="5">
    <source>
        <dbReference type="ARBA" id="ARBA00023251"/>
    </source>
</evidence>
<feature type="transmembrane region" description="Helical" evidence="6">
    <location>
        <begin position="41"/>
        <end position="62"/>
    </location>
</feature>
<evidence type="ECO:0000313" key="8">
    <source>
        <dbReference type="EMBL" id="WYY05877.1"/>
    </source>
</evidence>
<reference evidence="8 9" key="1">
    <citation type="journal article" date="2023" name="Virus Evol.">
        <title>Computational host range prediction-The good, the bad, and the ugly.</title>
        <authorList>
            <person name="Howell A.A."/>
            <person name="Versoza C.J."/>
            <person name="Pfeifer S.P."/>
        </authorList>
    </citation>
    <scope>NUCLEOTIDE SEQUENCE [LARGE SCALE GENOMIC DNA]</scope>
    <source>
        <strain evidence="8 9">1610/1b</strain>
    </source>
</reference>
<dbReference type="PANTHER" id="PTHR43027:SF1">
    <property type="entry name" value="DOXORUBICIN RESISTANCE ABC TRANSPORTER PERMEASE PROTEIN DRRC-RELATED"/>
    <property type="match status" value="1"/>
</dbReference>
<keyword evidence="5" id="KW-0046">Antibiotic resistance</keyword>
<proteinExistence type="inferred from homology"/>
<dbReference type="Pfam" id="PF01061">
    <property type="entry name" value="ABC2_membrane"/>
    <property type="match status" value="1"/>
</dbReference>
<feature type="transmembrane region" description="Helical" evidence="6">
    <location>
        <begin position="129"/>
        <end position="150"/>
    </location>
</feature>
<evidence type="ECO:0000256" key="4">
    <source>
        <dbReference type="ARBA" id="ARBA00023136"/>
    </source>
</evidence>
<organism evidence="8 9">
    <name type="scientific">Gordonia hydrophobica</name>
    <dbReference type="NCBI Taxonomy" id="40516"/>
    <lineage>
        <taxon>Bacteria</taxon>
        <taxon>Bacillati</taxon>
        <taxon>Actinomycetota</taxon>
        <taxon>Actinomycetes</taxon>
        <taxon>Mycobacteriales</taxon>
        <taxon>Gordoniaceae</taxon>
        <taxon>Gordonia</taxon>
    </lineage>
</organism>
<evidence type="ECO:0000313" key="9">
    <source>
        <dbReference type="Proteomes" id="UP001479933"/>
    </source>
</evidence>
<protein>
    <recommendedName>
        <fullName evidence="6">Transport permease protein</fullName>
    </recommendedName>
</protein>